<dbReference type="InterPro" id="IPR037118">
    <property type="entry name" value="Val-tRNA_synth_C_sf"/>
</dbReference>
<dbReference type="Gene3D" id="1.10.287.380">
    <property type="entry name" value="Valyl-tRNA synthetase, C-terminal domain"/>
    <property type="match status" value="1"/>
</dbReference>
<dbReference type="GO" id="GO:0006438">
    <property type="term" value="P:valyl-tRNA aminoacylation"/>
    <property type="evidence" value="ECO:0007669"/>
    <property type="project" value="UniProtKB-UniRule"/>
</dbReference>
<dbReference type="FunFam" id="3.40.50.620:FF:000032">
    <property type="entry name" value="Valine--tRNA ligase"/>
    <property type="match status" value="1"/>
</dbReference>
<comment type="domain">
    <text evidence="12">ValRS has two distinct active sites: one for aminoacylation and one for editing. The misactivated threonine is translocated from the active site to the editing site.</text>
</comment>
<dbReference type="InterPro" id="IPR002303">
    <property type="entry name" value="Valyl-tRNA_ligase"/>
</dbReference>
<dbReference type="Gene3D" id="3.90.740.10">
    <property type="entry name" value="Valyl/Leucyl/Isoleucyl-tRNA synthetase, editing domain"/>
    <property type="match status" value="1"/>
</dbReference>
<comment type="similarity">
    <text evidence="11 12">Belongs to the class-I aminoacyl-tRNA synthetase family. ValS type 1 subfamily.</text>
</comment>
<protein>
    <recommendedName>
        <fullName evidence="12">Valine--tRNA ligase</fullName>
        <ecNumber evidence="12">6.1.1.9</ecNumber>
    </recommendedName>
    <alternativeName>
        <fullName evidence="12">Valyl-tRNA synthetase</fullName>
        <shortName evidence="12">ValRS</shortName>
    </alternativeName>
</protein>
<dbReference type="GO" id="GO:0002161">
    <property type="term" value="F:aminoacyl-tRNA deacylase activity"/>
    <property type="evidence" value="ECO:0007669"/>
    <property type="project" value="InterPro"/>
</dbReference>
<name>A0A2W7N7C9_9RHOB</name>
<sequence>MPMEKTFQFTEAEPRLYASWEEAGCFRAGAGAAAGAETFSIMIPPPNVTGALHMGHAFNNTLQDILVRWHRMRGHDTLWQPGTDHAGIATQMVTERELAKDPSNPTRAEMGREAFLGHVWEQKRRSRGNIIGQLKRLGASCDWSREAFTMSGAPGAPEGEEGNFHDAVIKVFVEMYEKGLIYRGKRLVNWDPHFETAISDLEVENVEVPGAMWHFRYPLAGGASYTYVEKDADGNTLFEEERDWISIATTRPETMLGDGAVAVHPSDTRYAPLVGQLCEIPVGPKEHRRLIPIITDEYPDPDFGSGAVKITGAHDFNDYAVAKRGNIPCYRLMDTKGALRADGAPYAEEAEKARAFVEGADWTEAEIDAINLVPDAYRGLDRMAARDRIVADITAEGLAVMVPATDPRLGQAPGQARGASGKSASNAAPAPEPGPLAPEEGGEARTEPDALVPLVERKPIVQPFGDRSKVVIEPMLTDQWFVDAEKIVGPALDAVRNGQTRILPERDAKVYFHWLENIEPWCISRQLWWGHRVPVWYGPYLREDGTRPHAAHEITAPVDAGVMMQGGQWTIAFCGESAEAVREEAEAWYRARMGSRVTVRFAEEDADAVPPHAEEPGAEIVTLRQDEDVLDTWFSSGLWPLGTLGWPEETDELKRYFPTSTLVTGFDIIFFWVARMMMMQTAVLADEKPDLADRVPFRDVYVHALVRDAKGKKMSKSLGNVMDPLDLIDAYGADAVRFTLAAMAAMGRDLKLSEERIAGYRNFGTKLWNAFRFAEMNGALAPGARAVHDVQTSGARGTHDVGTTDARGSDVPCTGAARPVHASQTVNLWIMGEVARTREEVDAALAGYRFNDAATALYGFVWGRVCDWYLELSKPLFASEDTEIVEETRATMAWVLDQCLILLHPIMPFVTEELWQGEGKLMLAPWPEYQAADLVDEKADAEMSWVISLIEAIRSVRGEMNVPAGLQVPLLQLDLDEAGHAAWEKNAALIQRLARIESLREVTEPPKGALTVSVPGGTFALPLADIIDVEAEKARLAKALAKLEKDLAGLNGRLKNPKFLASAPEEVVTETQELMAEKTEEKERLEAALARLEEL</sequence>
<dbReference type="PRINTS" id="PR00986">
    <property type="entry name" value="TRNASYNTHVAL"/>
</dbReference>
<evidence type="ECO:0000256" key="3">
    <source>
        <dbReference type="ARBA" id="ARBA00022490"/>
    </source>
</evidence>
<dbReference type="RefSeq" id="WP_111537396.1">
    <property type="nucleotide sequence ID" value="NZ_QKZL01000008.1"/>
</dbReference>
<dbReference type="Pfam" id="PF00133">
    <property type="entry name" value="tRNA-synt_1"/>
    <property type="match status" value="2"/>
</dbReference>
<dbReference type="Pfam" id="PF08264">
    <property type="entry name" value="Anticodon_1"/>
    <property type="match status" value="1"/>
</dbReference>
<evidence type="ECO:0000256" key="6">
    <source>
        <dbReference type="ARBA" id="ARBA00022840"/>
    </source>
</evidence>
<accession>A0A2W7N7C9</accession>
<dbReference type="Gene3D" id="3.40.50.620">
    <property type="entry name" value="HUPs"/>
    <property type="match status" value="2"/>
</dbReference>
<keyword evidence="9 12" id="KW-0030">Aminoacyl-tRNA synthetase</keyword>
<dbReference type="InterPro" id="IPR033705">
    <property type="entry name" value="Anticodon_Ia_Val"/>
</dbReference>
<dbReference type="CDD" id="cd07962">
    <property type="entry name" value="Anticodon_Ia_Val"/>
    <property type="match status" value="1"/>
</dbReference>
<dbReference type="EC" id="6.1.1.9" evidence="12"/>
<feature type="domain" description="Valyl-tRNA synthetase tRNA-binding arm" evidence="16">
    <location>
        <begin position="1028"/>
        <end position="1092"/>
    </location>
</feature>
<evidence type="ECO:0000313" key="18">
    <source>
        <dbReference type="Proteomes" id="UP000248916"/>
    </source>
</evidence>
<feature type="domain" description="Methionyl/Valyl/Leucyl/Isoleucyl-tRNA synthetase anticodon-binding" evidence="15">
    <location>
        <begin position="828"/>
        <end position="968"/>
    </location>
</feature>
<keyword evidence="4 12" id="KW-0436">Ligase</keyword>
<comment type="function">
    <text evidence="12">Catalyzes the attachment of valine to tRNA(Val). As ValRS can inadvertently accommodate and process structurally similar amino acids such as threonine, to avoid such errors, it has a 'posttransfer' editing activity that hydrolyzes mischarged Thr-tRNA(Val) in a tRNA-dependent manner.</text>
</comment>
<evidence type="ECO:0000313" key="17">
    <source>
        <dbReference type="EMBL" id="PZX15980.1"/>
    </source>
</evidence>
<dbReference type="GO" id="GO:0005829">
    <property type="term" value="C:cytosol"/>
    <property type="evidence" value="ECO:0007669"/>
    <property type="project" value="TreeGrafter"/>
</dbReference>
<dbReference type="SUPFAM" id="SSF50677">
    <property type="entry name" value="ValRS/IleRS/LeuRS editing domain"/>
    <property type="match status" value="1"/>
</dbReference>
<keyword evidence="8 12" id="KW-0175">Coiled coil</keyword>
<keyword evidence="7 12" id="KW-0648">Protein biosynthesis</keyword>
<dbReference type="PANTHER" id="PTHR11946:SF93">
    <property type="entry name" value="VALINE--TRNA LIGASE, CHLOROPLASTIC_MITOCHONDRIAL 2"/>
    <property type="match status" value="1"/>
</dbReference>
<evidence type="ECO:0000259" key="16">
    <source>
        <dbReference type="Pfam" id="PF10458"/>
    </source>
</evidence>
<dbReference type="GO" id="GO:0005524">
    <property type="term" value="F:ATP binding"/>
    <property type="evidence" value="ECO:0007669"/>
    <property type="project" value="UniProtKB-UniRule"/>
</dbReference>
<evidence type="ECO:0000259" key="14">
    <source>
        <dbReference type="Pfam" id="PF00133"/>
    </source>
</evidence>
<dbReference type="SUPFAM" id="SSF52374">
    <property type="entry name" value="Nucleotidylyl transferase"/>
    <property type="match status" value="1"/>
</dbReference>
<feature type="domain" description="Aminoacyl-tRNA synthetase class Ia" evidence="14">
    <location>
        <begin position="607"/>
        <end position="753"/>
    </location>
</feature>
<dbReference type="GO" id="GO:0004832">
    <property type="term" value="F:valine-tRNA ligase activity"/>
    <property type="evidence" value="ECO:0007669"/>
    <property type="project" value="UniProtKB-UniRule"/>
</dbReference>
<comment type="domain">
    <text evidence="12">The C-terminal coiled-coil domain is crucial for aminoacylation activity.</text>
</comment>
<dbReference type="PANTHER" id="PTHR11946">
    <property type="entry name" value="VALYL-TRNA SYNTHETASES"/>
    <property type="match status" value="1"/>
</dbReference>
<dbReference type="AlphaFoldDB" id="A0A2W7N7C9"/>
<feature type="region of interest" description="Disordered" evidence="13">
    <location>
        <begin position="406"/>
        <end position="446"/>
    </location>
</feature>
<dbReference type="HAMAP" id="MF_02004">
    <property type="entry name" value="Val_tRNA_synth_type1"/>
    <property type="match status" value="1"/>
</dbReference>
<dbReference type="InterPro" id="IPR009080">
    <property type="entry name" value="tRNAsynth_Ia_anticodon-bd"/>
</dbReference>
<dbReference type="InterPro" id="IPR014729">
    <property type="entry name" value="Rossmann-like_a/b/a_fold"/>
</dbReference>
<dbReference type="InterPro" id="IPR010978">
    <property type="entry name" value="tRNA-bd_arm"/>
</dbReference>
<dbReference type="InterPro" id="IPR013155">
    <property type="entry name" value="M/V/L/I-tRNA-synth_anticd-bd"/>
</dbReference>
<dbReference type="PROSITE" id="PS00178">
    <property type="entry name" value="AA_TRNA_LIGASE_I"/>
    <property type="match status" value="1"/>
</dbReference>
<evidence type="ECO:0000256" key="1">
    <source>
        <dbReference type="ARBA" id="ARBA00004496"/>
    </source>
</evidence>
<feature type="short sequence motif" description="'HIGH' region" evidence="12">
    <location>
        <begin position="46"/>
        <end position="56"/>
    </location>
</feature>
<dbReference type="SUPFAM" id="SSF46589">
    <property type="entry name" value="tRNA-binding arm"/>
    <property type="match status" value="1"/>
</dbReference>
<comment type="caution">
    <text evidence="17">The sequence shown here is derived from an EMBL/GenBank/DDBJ whole genome shotgun (WGS) entry which is preliminary data.</text>
</comment>
<reference evidence="17 18" key="1">
    <citation type="submission" date="2018-06" db="EMBL/GenBank/DDBJ databases">
        <title>Genomic Encyclopedia of Archaeal and Bacterial Type Strains, Phase II (KMG-II): from individual species to whole genera.</title>
        <authorList>
            <person name="Goeker M."/>
        </authorList>
    </citation>
    <scope>NUCLEOTIDE SEQUENCE [LARGE SCALE GENOMIC DNA]</scope>
    <source>
        <strain evidence="17 18">DSM 22009</strain>
    </source>
</reference>
<dbReference type="EMBL" id="QKZL01000008">
    <property type="protein sequence ID" value="PZX15980.1"/>
    <property type="molecule type" value="Genomic_DNA"/>
</dbReference>
<feature type="coiled-coil region" evidence="12">
    <location>
        <begin position="1026"/>
        <end position="1095"/>
    </location>
</feature>
<dbReference type="InterPro" id="IPR009008">
    <property type="entry name" value="Val/Leu/Ile-tRNA-synth_edit"/>
</dbReference>
<feature type="binding site" evidence="12">
    <location>
        <position position="716"/>
    </location>
    <ligand>
        <name>ATP</name>
        <dbReference type="ChEBI" id="CHEBI:30616"/>
    </ligand>
</feature>
<evidence type="ECO:0000256" key="9">
    <source>
        <dbReference type="ARBA" id="ARBA00023146"/>
    </source>
</evidence>
<evidence type="ECO:0000256" key="7">
    <source>
        <dbReference type="ARBA" id="ARBA00022917"/>
    </source>
</evidence>
<feature type="region of interest" description="Disordered" evidence="13">
    <location>
        <begin position="793"/>
        <end position="812"/>
    </location>
</feature>
<dbReference type="OrthoDB" id="9810365at2"/>
<evidence type="ECO:0000259" key="15">
    <source>
        <dbReference type="Pfam" id="PF08264"/>
    </source>
</evidence>
<evidence type="ECO:0000256" key="2">
    <source>
        <dbReference type="ARBA" id="ARBA00011245"/>
    </source>
</evidence>
<gene>
    <name evidence="12" type="primary">valS</name>
    <name evidence="17" type="ORF">LX81_02250</name>
</gene>
<evidence type="ECO:0000256" key="8">
    <source>
        <dbReference type="ARBA" id="ARBA00023054"/>
    </source>
</evidence>
<keyword evidence="6 12" id="KW-0067">ATP-binding</keyword>
<evidence type="ECO:0000256" key="11">
    <source>
        <dbReference type="ARBA" id="ARBA00060830"/>
    </source>
</evidence>
<dbReference type="SUPFAM" id="SSF47323">
    <property type="entry name" value="Anticodon-binding domain of a subclass of class I aminoacyl-tRNA synthetases"/>
    <property type="match status" value="1"/>
</dbReference>
<keyword evidence="18" id="KW-1185">Reference proteome</keyword>
<feature type="domain" description="Aminoacyl-tRNA synthetase class Ia" evidence="14">
    <location>
        <begin position="16"/>
        <end position="538"/>
    </location>
</feature>
<dbReference type="InterPro" id="IPR019499">
    <property type="entry name" value="Val-tRNA_synth_tRNA-bd"/>
</dbReference>
<dbReference type="InterPro" id="IPR001412">
    <property type="entry name" value="aa-tRNA-synth_I_CS"/>
</dbReference>
<keyword evidence="5 12" id="KW-0547">Nucleotide-binding</keyword>
<dbReference type="Proteomes" id="UP000248916">
    <property type="component" value="Unassembled WGS sequence"/>
</dbReference>
<evidence type="ECO:0000256" key="12">
    <source>
        <dbReference type="HAMAP-Rule" id="MF_02004"/>
    </source>
</evidence>
<keyword evidence="3 12" id="KW-0963">Cytoplasm</keyword>
<dbReference type="FunFam" id="1.10.287.380:FF:000001">
    <property type="entry name" value="Valine--tRNA ligase"/>
    <property type="match status" value="1"/>
</dbReference>
<evidence type="ECO:0000256" key="13">
    <source>
        <dbReference type="SAM" id="MobiDB-lite"/>
    </source>
</evidence>
<evidence type="ECO:0000256" key="4">
    <source>
        <dbReference type="ARBA" id="ARBA00022598"/>
    </source>
</evidence>
<organism evidence="17 18">
    <name type="scientific">Palleronia aestuarii</name>
    <dbReference type="NCBI Taxonomy" id="568105"/>
    <lineage>
        <taxon>Bacteria</taxon>
        <taxon>Pseudomonadati</taxon>
        <taxon>Pseudomonadota</taxon>
        <taxon>Alphaproteobacteria</taxon>
        <taxon>Rhodobacterales</taxon>
        <taxon>Roseobacteraceae</taxon>
        <taxon>Palleronia</taxon>
    </lineage>
</organism>
<dbReference type="InterPro" id="IPR002300">
    <property type="entry name" value="aa-tRNA-synth_Ia"/>
</dbReference>
<evidence type="ECO:0000256" key="10">
    <source>
        <dbReference type="ARBA" id="ARBA00047552"/>
    </source>
</evidence>
<dbReference type="Pfam" id="PF10458">
    <property type="entry name" value="Val_tRNA-synt_C"/>
    <property type="match status" value="1"/>
</dbReference>
<proteinExistence type="inferred from homology"/>
<evidence type="ECO:0000256" key="5">
    <source>
        <dbReference type="ARBA" id="ARBA00022741"/>
    </source>
</evidence>
<dbReference type="NCBIfam" id="NF004349">
    <property type="entry name" value="PRK05729.1"/>
    <property type="match status" value="1"/>
</dbReference>
<comment type="catalytic activity">
    <reaction evidence="10 12">
        <text>tRNA(Val) + L-valine + ATP = L-valyl-tRNA(Val) + AMP + diphosphate</text>
        <dbReference type="Rhea" id="RHEA:10704"/>
        <dbReference type="Rhea" id="RHEA-COMP:9672"/>
        <dbReference type="Rhea" id="RHEA-COMP:9708"/>
        <dbReference type="ChEBI" id="CHEBI:30616"/>
        <dbReference type="ChEBI" id="CHEBI:33019"/>
        <dbReference type="ChEBI" id="CHEBI:57762"/>
        <dbReference type="ChEBI" id="CHEBI:78442"/>
        <dbReference type="ChEBI" id="CHEBI:78537"/>
        <dbReference type="ChEBI" id="CHEBI:456215"/>
        <dbReference type="EC" id="6.1.1.9"/>
    </reaction>
</comment>
<feature type="short sequence motif" description="'KMSKS' region" evidence="12">
    <location>
        <begin position="713"/>
        <end position="717"/>
    </location>
</feature>
<dbReference type="Gene3D" id="1.10.730.10">
    <property type="entry name" value="Isoleucyl-tRNA Synthetase, Domain 1"/>
    <property type="match status" value="1"/>
</dbReference>
<comment type="subcellular location">
    <subcellularLocation>
        <location evidence="1 12">Cytoplasm</location>
    </subcellularLocation>
</comment>
<comment type="subunit">
    <text evidence="2 12">Monomer.</text>
</comment>